<feature type="transmembrane region" description="Helical" evidence="9">
    <location>
        <begin position="321"/>
        <end position="342"/>
    </location>
</feature>
<feature type="transmembrane region" description="Helical" evidence="9">
    <location>
        <begin position="287"/>
        <end position="309"/>
    </location>
</feature>
<keyword evidence="7 8" id="KW-0472">Membrane</keyword>
<feature type="transmembrane region" description="Helical" evidence="9">
    <location>
        <begin position="51"/>
        <end position="71"/>
    </location>
</feature>
<evidence type="ECO:0000256" key="4">
    <source>
        <dbReference type="ARBA" id="ARBA00022475"/>
    </source>
</evidence>
<keyword evidence="6 8" id="KW-1133">Transmembrane helix</keyword>
<dbReference type="RefSeq" id="WP_065868660.1">
    <property type="nucleotide sequence ID" value="NZ_CP014907.1"/>
</dbReference>
<evidence type="ECO:0000256" key="9">
    <source>
        <dbReference type="SAM" id="Phobius"/>
    </source>
</evidence>
<feature type="transmembrane region" description="Helical" evidence="9">
    <location>
        <begin position="104"/>
        <end position="122"/>
    </location>
</feature>
<dbReference type="GO" id="GO:0005345">
    <property type="term" value="F:purine nucleobase transmembrane transporter activity"/>
    <property type="evidence" value="ECO:0007669"/>
    <property type="project" value="TreeGrafter"/>
</dbReference>
<evidence type="ECO:0000256" key="2">
    <source>
        <dbReference type="ARBA" id="ARBA00005697"/>
    </source>
</evidence>
<evidence type="ECO:0000256" key="3">
    <source>
        <dbReference type="ARBA" id="ARBA00022448"/>
    </source>
</evidence>
<evidence type="ECO:0000256" key="8">
    <source>
        <dbReference type="PIRNR" id="PIRNR005353"/>
    </source>
</evidence>
<evidence type="ECO:0000313" key="10">
    <source>
        <dbReference type="EMBL" id="ANZ58869.1"/>
    </source>
</evidence>
<dbReference type="AlphaFoldDB" id="A0AB33BQL3"/>
<dbReference type="PANTHER" id="PTHR43337:SF11">
    <property type="entry name" value="GUANINE_HYPOXANTHINE PERMEASE PBUG"/>
    <property type="match status" value="1"/>
</dbReference>
<keyword evidence="5 8" id="KW-0812">Transmembrane</keyword>
<evidence type="ECO:0000256" key="5">
    <source>
        <dbReference type="ARBA" id="ARBA00022692"/>
    </source>
</evidence>
<proteinExistence type="inferred from homology"/>
<feature type="transmembrane region" description="Helical" evidence="9">
    <location>
        <begin position="244"/>
        <end position="266"/>
    </location>
</feature>
<evidence type="ECO:0000256" key="6">
    <source>
        <dbReference type="ARBA" id="ARBA00022989"/>
    </source>
</evidence>
<feature type="transmembrane region" description="Helical" evidence="9">
    <location>
        <begin position="416"/>
        <end position="434"/>
    </location>
</feature>
<feature type="transmembrane region" description="Helical" evidence="9">
    <location>
        <begin position="164"/>
        <end position="189"/>
    </location>
</feature>
<keyword evidence="3 8" id="KW-0813">Transport</keyword>
<feature type="transmembrane region" description="Helical" evidence="9">
    <location>
        <begin position="349"/>
        <end position="368"/>
    </location>
</feature>
<comment type="similarity">
    <text evidence="2 8">Belongs to the nucleobase:cation symporter-2 (NCS2) (TC 2.A.40) family. Azg-like subfamily.</text>
</comment>
<evidence type="ECO:0000313" key="11">
    <source>
        <dbReference type="Proteomes" id="UP000093346"/>
    </source>
</evidence>
<name>A0AB33BQL3_9LACO</name>
<dbReference type="EMBL" id="CP014907">
    <property type="protein sequence ID" value="ANZ58869.1"/>
    <property type="molecule type" value="Genomic_DNA"/>
</dbReference>
<protein>
    <submittedName>
        <fullName evidence="10">Guanine permease</fullName>
    </submittedName>
</protein>
<keyword evidence="4 8" id="KW-1003">Cell membrane</keyword>
<evidence type="ECO:0000256" key="1">
    <source>
        <dbReference type="ARBA" id="ARBA00004651"/>
    </source>
</evidence>
<feature type="transmembrane region" description="Helical" evidence="9">
    <location>
        <begin position="21"/>
        <end position="39"/>
    </location>
</feature>
<dbReference type="Proteomes" id="UP000093346">
    <property type="component" value="Chromosome"/>
</dbReference>
<dbReference type="InterPro" id="IPR045018">
    <property type="entry name" value="Azg-like"/>
</dbReference>
<organism evidence="10 11">
    <name type="scientific">Fructilactobacillus lindneri</name>
    <dbReference type="NCBI Taxonomy" id="53444"/>
    <lineage>
        <taxon>Bacteria</taxon>
        <taxon>Bacillati</taxon>
        <taxon>Bacillota</taxon>
        <taxon>Bacilli</taxon>
        <taxon>Lactobacillales</taxon>
        <taxon>Lactobacillaceae</taxon>
        <taxon>Fructilactobacillus</taxon>
    </lineage>
</organism>
<feature type="transmembrane region" description="Helical" evidence="9">
    <location>
        <begin position="380"/>
        <end position="404"/>
    </location>
</feature>
<accession>A0AB33BQL3</accession>
<dbReference type="InterPro" id="IPR026033">
    <property type="entry name" value="Azg-like_bact_archaea"/>
</dbReference>
<sequence length="436" mass="45984">MTDKIASFFHFKELGTNYRTEILAGITTFISMVYILFVNPNVLGATGMDKGAVFTATAFTSAFGCMLMGILANYPFALSAGLGINAFFAYSVCIGMKIPWQTAMAGVFIASILFIILTAMKLREKIINSIPTDLKAAIGGGIGLLIAFLGFNNGGIVVANKSTLVSLGSLTTPTTMLTIFGLIVTLFLMSARVPGAIFIGMVASSAVGMFTGLIKLPTAVVAGIPSIKSTFLVSLFNVGKIDTPQLFVVVLTFLLVTFFDTAGTLIGLAEQAGYMKDNKMPRVGRALAADSTTMLLGSLLGTSPTSVYVESSAGIAVGGRSGFTAIVTGILFILATFFSPLLSVITSQITAPALIIVGVLMAKSLAQINWNKFELAAPAFLIAIGMPLTYSISDGIALGFIAYPITMIAAKRGKEVGWMMYALAIIFIIFLWVLKD</sequence>
<evidence type="ECO:0000256" key="7">
    <source>
        <dbReference type="ARBA" id="ARBA00023136"/>
    </source>
</evidence>
<dbReference type="PANTHER" id="PTHR43337">
    <property type="entry name" value="XANTHINE/URACIL PERMEASE C887.17-RELATED"/>
    <property type="match status" value="1"/>
</dbReference>
<dbReference type="InterPro" id="IPR006043">
    <property type="entry name" value="NCS2"/>
</dbReference>
<comment type="subcellular location">
    <subcellularLocation>
        <location evidence="1 8">Cell membrane</location>
        <topology evidence="1 8">Multi-pass membrane protein</topology>
    </subcellularLocation>
</comment>
<reference evidence="10 11" key="1">
    <citation type="submission" date="2016-03" db="EMBL/GenBank/DDBJ databases">
        <title>Pediococcus and Lactobacillus from brewery environment - whole genome sequencing and assembly.</title>
        <authorList>
            <person name="Behr J."/>
            <person name="Geissler A.J."/>
            <person name="Vogel R.F."/>
        </authorList>
    </citation>
    <scope>NUCLEOTIDE SEQUENCE [LARGE SCALE GENOMIC DNA]</scope>
    <source>
        <strain evidence="10 11">TMW 1.481</strain>
    </source>
</reference>
<gene>
    <name evidence="10" type="ORF">AYR59_01835</name>
</gene>
<dbReference type="Pfam" id="PF00860">
    <property type="entry name" value="Xan_ur_permease"/>
    <property type="match status" value="1"/>
</dbReference>
<dbReference type="KEGG" id="lle:AYR59_01835"/>
<feature type="transmembrane region" description="Helical" evidence="9">
    <location>
        <begin position="196"/>
        <end position="224"/>
    </location>
</feature>
<dbReference type="GO" id="GO:0005886">
    <property type="term" value="C:plasma membrane"/>
    <property type="evidence" value="ECO:0007669"/>
    <property type="project" value="UniProtKB-SubCell"/>
</dbReference>
<feature type="transmembrane region" description="Helical" evidence="9">
    <location>
        <begin position="134"/>
        <end position="152"/>
    </location>
</feature>
<dbReference type="PIRSF" id="PIRSF005353">
    <property type="entry name" value="PbuG"/>
    <property type="match status" value="1"/>
</dbReference>